<accession>A0ABN2GQF8</accession>
<feature type="signal peptide" evidence="3">
    <location>
        <begin position="1"/>
        <end position="22"/>
    </location>
</feature>
<reference evidence="4 5" key="1">
    <citation type="journal article" date="2019" name="Int. J. Syst. Evol. Microbiol.">
        <title>The Global Catalogue of Microorganisms (GCM) 10K type strain sequencing project: providing services to taxonomists for standard genome sequencing and annotation.</title>
        <authorList>
            <consortium name="The Broad Institute Genomics Platform"/>
            <consortium name="The Broad Institute Genome Sequencing Center for Infectious Disease"/>
            <person name="Wu L."/>
            <person name="Ma J."/>
        </authorList>
    </citation>
    <scope>NUCLEOTIDE SEQUENCE [LARGE SCALE GENOMIC DNA]</scope>
    <source>
        <strain evidence="4 5">JCM 13244</strain>
    </source>
</reference>
<gene>
    <name evidence="4" type="ORF">GCM10009680_13480</name>
</gene>
<name>A0ABN2GQF8_9ACTN</name>
<sequence length="209" mass="21151">MHRSITSAAAAVVLAAALVACGGSDGDSNKAEATKSAGSGGAAASDGRRTPDAAPTSTTQSAAKVGDTLSLEGLPGMGSTGTNVQADVTLKKYEDHAKPALEAFAAPDGQRLVATEFTILSTGDATYDDPGNLGAKVVDSTGKVYPGKPGSPTAGESMDLTMILQPGDKATGWVIFNVPQDAKITAVTYQMDSLLQTNGEHTGRWNLPA</sequence>
<evidence type="ECO:0000256" key="2">
    <source>
        <dbReference type="SAM" id="MobiDB-lite"/>
    </source>
</evidence>
<dbReference type="Gene3D" id="2.60.40.1240">
    <property type="match status" value="1"/>
</dbReference>
<evidence type="ECO:0008006" key="6">
    <source>
        <dbReference type="Google" id="ProtNLM"/>
    </source>
</evidence>
<dbReference type="EMBL" id="BAAALR010000015">
    <property type="protein sequence ID" value="GAA1675187.1"/>
    <property type="molecule type" value="Genomic_DNA"/>
</dbReference>
<comment type="caution">
    <text evidence="4">The sequence shown here is derived from an EMBL/GenBank/DDBJ whole genome shotgun (WGS) entry which is preliminary data.</text>
</comment>
<protein>
    <recommendedName>
        <fullName evidence="6">DUF4352 domain-containing protein</fullName>
    </recommendedName>
</protein>
<proteinExistence type="predicted"/>
<feature type="chain" id="PRO_5045744179" description="DUF4352 domain-containing protein" evidence="3">
    <location>
        <begin position="23"/>
        <end position="209"/>
    </location>
</feature>
<evidence type="ECO:0000256" key="3">
    <source>
        <dbReference type="SAM" id="SignalP"/>
    </source>
</evidence>
<evidence type="ECO:0000256" key="1">
    <source>
        <dbReference type="ARBA" id="ARBA00022729"/>
    </source>
</evidence>
<keyword evidence="1 3" id="KW-0732">Signal</keyword>
<dbReference type="Proteomes" id="UP001499947">
    <property type="component" value="Unassembled WGS sequence"/>
</dbReference>
<dbReference type="InterPro" id="IPR029050">
    <property type="entry name" value="Immunoprotect_excell_Ig-like"/>
</dbReference>
<evidence type="ECO:0000313" key="5">
    <source>
        <dbReference type="Proteomes" id="UP001499947"/>
    </source>
</evidence>
<dbReference type="PROSITE" id="PS51257">
    <property type="entry name" value="PROKAR_LIPOPROTEIN"/>
    <property type="match status" value="1"/>
</dbReference>
<feature type="region of interest" description="Disordered" evidence="2">
    <location>
        <begin position="25"/>
        <end position="82"/>
    </location>
</feature>
<dbReference type="RefSeq" id="WP_211125884.1">
    <property type="nucleotide sequence ID" value="NZ_BAAALR010000015.1"/>
</dbReference>
<keyword evidence="5" id="KW-1185">Reference proteome</keyword>
<organism evidence="4 5">
    <name type="scientific">Streptomyces yatensis</name>
    <dbReference type="NCBI Taxonomy" id="155177"/>
    <lineage>
        <taxon>Bacteria</taxon>
        <taxon>Bacillati</taxon>
        <taxon>Actinomycetota</taxon>
        <taxon>Actinomycetes</taxon>
        <taxon>Kitasatosporales</taxon>
        <taxon>Streptomycetaceae</taxon>
        <taxon>Streptomyces</taxon>
        <taxon>Streptomyces violaceusniger group</taxon>
    </lineage>
</organism>
<evidence type="ECO:0000313" key="4">
    <source>
        <dbReference type="EMBL" id="GAA1675187.1"/>
    </source>
</evidence>